<reference evidence="2 3" key="1">
    <citation type="submission" date="2019-04" db="EMBL/GenBank/DDBJ databases">
        <title>Friends and foes A comparative genomics study of 23 Aspergillus species from section Flavi.</title>
        <authorList>
            <consortium name="DOE Joint Genome Institute"/>
            <person name="Kjaerbolling I."/>
            <person name="Vesth T."/>
            <person name="Frisvad J.C."/>
            <person name="Nybo J.L."/>
            <person name="Theobald S."/>
            <person name="Kildgaard S."/>
            <person name="Isbrandt T."/>
            <person name="Kuo A."/>
            <person name="Sato A."/>
            <person name="Lyhne E.K."/>
            <person name="Kogle M.E."/>
            <person name="Wiebenga A."/>
            <person name="Kun R.S."/>
            <person name="Lubbers R.J."/>
            <person name="Makela M.R."/>
            <person name="Barry K."/>
            <person name="Chovatia M."/>
            <person name="Clum A."/>
            <person name="Daum C."/>
            <person name="Haridas S."/>
            <person name="He G."/>
            <person name="LaButti K."/>
            <person name="Lipzen A."/>
            <person name="Mondo S."/>
            <person name="Riley R."/>
            <person name="Salamov A."/>
            <person name="Simmons B.A."/>
            <person name="Magnuson J.K."/>
            <person name="Henrissat B."/>
            <person name="Mortensen U.H."/>
            <person name="Larsen T.O."/>
            <person name="Devries R.P."/>
            <person name="Grigoriev I.V."/>
            <person name="Machida M."/>
            <person name="Baker S.E."/>
            <person name="Andersen M.R."/>
        </authorList>
    </citation>
    <scope>NUCLEOTIDE SEQUENCE [LARGE SCALE GENOMIC DNA]</scope>
    <source>
        <strain evidence="2 3">CBS 151.66</strain>
    </source>
</reference>
<organism evidence="2 3">
    <name type="scientific">Aspergillus leporis</name>
    <dbReference type="NCBI Taxonomy" id="41062"/>
    <lineage>
        <taxon>Eukaryota</taxon>
        <taxon>Fungi</taxon>
        <taxon>Dikarya</taxon>
        <taxon>Ascomycota</taxon>
        <taxon>Pezizomycotina</taxon>
        <taxon>Eurotiomycetes</taxon>
        <taxon>Eurotiomycetidae</taxon>
        <taxon>Eurotiales</taxon>
        <taxon>Aspergillaceae</taxon>
        <taxon>Aspergillus</taxon>
        <taxon>Aspergillus subgen. Circumdati</taxon>
    </lineage>
</organism>
<evidence type="ECO:0000259" key="1">
    <source>
        <dbReference type="Pfam" id="PF01966"/>
    </source>
</evidence>
<dbReference type="OrthoDB" id="409121at2759"/>
<dbReference type="AlphaFoldDB" id="A0A5N5X9I3"/>
<dbReference type="EMBL" id="ML732169">
    <property type="protein sequence ID" value="KAB8077388.1"/>
    <property type="molecule type" value="Genomic_DNA"/>
</dbReference>
<dbReference type="Gene3D" id="1.10.3210.10">
    <property type="entry name" value="Hypothetical protein af1432"/>
    <property type="match status" value="1"/>
</dbReference>
<dbReference type="NCBIfam" id="TIGR03401">
    <property type="entry name" value="cyanamide_fam"/>
    <property type="match status" value="1"/>
</dbReference>
<name>A0A5N5X9I3_9EURO</name>
<evidence type="ECO:0000313" key="3">
    <source>
        <dbReference type="Proteomes" id="UP000326565"/>
    </source>
</evidence>
<dbReference type="PANTHER" id="PTHR35569">
    <property type="entry name" value="CYANAMIDE HYDRATASE DDI2-RELATED"/>
    <property type="match status" value="1"/>
</dbReference>
<gene>
    <name evidence="2" type="ORF">BDV29DRAFT_188723</name>
</gene>
<feature type="domain" description="HD" evidence="1">
    <location>
        <begin position="17"/>
        <end position="106"/>
    </location>
</feature>
<keyword evidence="3" id="KW-1185">Reference proteome</keyword>
<dbReference type="SUPFAM" id="SSF109604">
    <property type="entry name" value="HD-domain/PDEase-like"/>
    <property type="match status" value="1"/>
</dbReference>
<evidence type="ECO:0000313" key="2">
    <source>
        <dbReference type="EMBL" id="KAB8077388.1"/>
    </source>
</evidence>
<dbReference type="CDD" id="cd00077">
    <property type="entry name" value="HDc"/>
    <property type="match status" value="1"/>
</dbReference>
<sequence>MDYTETEYAKTELPAHTFNHSMRVFYYGLAIARQHSPEWKFSDETWLLTCLFHDIGTIDKYTQDVFLSFDIYGGLVALNVLKEKGAPAPQAESVAEAVIHNLGAHKECLHPDTVEDVNKYYPRRQWSRCFSSKLREEIGLKPWCHTTAEGEGFPIGIENNELMEPYDGRFQIVPS</sequence>
<dbReference type="InterPro" id="IPR006674">
    <property type="entry name" value="HD_domain"/>
</dbReference>
<dbReference type="InterPro" id="IPR003607">
    <property type="entry name" value="HD/PDEase_dom"/>
</dbReference>
<dbReference type="PANTHER" id="PTHR35569:SF1">
    <property type="entry name" value="CYANAMIDE HYDRATASE DDI2-RELATED"/>
    <property type="match status" value="1"/>
</dbReference>
<protein>
    <recommendedName>
        <fullName evidence="1">HD domain-containing protein</fullName>
    </recommendedName>
</protein>
<accession>A0A5N5X9I3</accession>
<dbReference type="Proteomes" id="UP000326565">
    <property type="component" value="Unassembled WGS sequence"/>
</dbReference>
<dbReference type="InterPro" id="IPR017771">
    <property type="entry name" value="Cyanamide_hydratase_HD"/>
</dbReference>
<proteinExistence type="predicted"/>
<dbReference type="Pfam" id="PF01966">
    <property type="entry name" value="HD"/>
    <property type="match status" value="1"/>
</dbReference>